<reference evidence="2 3" key="1">
    <citation type="journal article" date="2023" name="Antonie Van Leeuwenhoek">
        <title>Mesoterricola silvestris gen. nov., sp. nov., Mesoterricola sediminis sp. nov., Geothrix oryzae sp. nov., Geothrix edaphica sp. nov., Geothrix rubra sp. nov., and Geothrix limicola sp. nov., six novel members of Acidobacteriota isolated from soils.</title>
        <authorList>
            <person name="Itoh H."/>
            <person name="Sugisawa Y."/>
            <person name="Mise K."/>
            <person name="Xu Z."/>
            <person name="Kuniyasu M."/>
            <person name="Ushijima N."/>
            <person name="Kawano K."/>
            <person name="Kobayashi E."/>
            <person name="Shiratori Y."/>
            <person name="Masuda Y."/>
            <person name="Senoo K."/>
        </authorList>
    </citation>
    <scope>NUCLEOTIDE SEQUENCE [LARGE SCALE GENOMIC DNA]</scope>
    <source>
        <strain evidence="2 3">Red804</strain>
    </source>
</reference>
<proteinExistence type="predicted"/>
<dbReference type="EMBL" id="BSDE01000016">
    <property type="protein sequence ID" value="GLH75087.1"/>
    <property type="molecule type" value="Genomic_DNA"/>
</dbReference>
<organism evidence="2 3">
    <name type="scientific">Geothrix limicola</name>
    <dbReference type="NCBI Taxonomy" id="2927978"/>
    <lineage>
        <taxon>Bacteria</taxon>
        <taxon>Pseudomonadati</taxon>
        <taxon>Acidobacteriota</taxon>
        <taxon>Holophagae</taxon>
        <taxon>Holophagales</taxon>
        <taxon>Holophagaceae</taxon>
        <taxon>Geothrix</taxon>
    </lineage>
</organism>
<evidence type="ECO:0000313" key="3">
    <source>
        <dbReference type="Proteomes" id="UP001165069"/>
    </source>
</evidence>
<feature type="domain" description="DUF4145" evidence="1">
    <location>
        <begin position="128"/>
        <end position="220"/>
    </location>
</feature>
<dbReference type="InterPro" id="IPR025285">
    <property type="entry name" value="DUF4145"/>
</dbReference>
<gene>
    <name evidence="2" type="ORF">GETHLI_35900</name>
</gene>
<keyword evidence="3" id="KW-1185">Reference proteome</keyword>
<dbReference type="Proteomes" id="UP001165069">
    <property type="component" value="Unassembled WGS sequence"/>
</dbReference>
<sequence>MDRNIWTQQITKDECPPWPCSFCRKGALAIVMDSLTYHETTDSIRAHGHDEWDPGWISYSFTAWAQCTHPSCKQLFAISGTGGVGMEQVDEHNWDWGDFFSPQICTPMPDMIVFPNKLPKEILSELRAAFSLFWLNRESCSGRIRVALECLMDHLGVPKRRKNKNGKFTELTLHGRIEVYVTREPLIGSQLMALKWLGNTGSHNGSLNAADLLDAFEILEHALGEIIGRRSARVAELAKTLTKKHAPRKP</sequence>
<dbReference type="Pfam" id="PF13643">
    <property type="entry name" value="DUF4145"/>
    <property type="match status" value="1"/>
</dbReference>
<evidence type="ECO:0000313" key="2">
    <source>
        <dbReference type="EMBL" id="GLH75087.1"/>
    </source>
</evidence>
<protein>
    <recommendedName>
        <fullName evidence="1">DUF4145 domain-containing protein</fullName>
    </recommendedName>
</protein>
<comment type="caution">
    <text evidence="2">The sequence shown here is derived from an EMBL/GenBank/DDBJ whole genome shotgun (WGS) entry which is preliminary data.</text>
</comment>
<name>A0ABQ5QK51_9BACT</name>
<evidence type="ECO:0000259" key="1">
    <source>
        <dbReference type="Pfam" id="PF13643"/>
    </source>
</evidence>
<accession>A0ABQ5QK51</accession>